<organism evidence="1 2">
    <name type="scientific">Pyrus ussuriensis x Pyrus communis</name>
    <dbReference type="NCBI Taxonomy" id="2448454"/>
    <lineage>
        <taxon>Eukaryota</taxon>
        <taxon>Viridiplantae</taxon>
        <taxon>Streptophyta</taxon>
        <taxon>Embryophyta</taxon>
        <taxon>Tracheophyta</taxon>
        <taxon>Spermatophyta</taxon>
        <taxon>Magnoliopsida</taxon>
        <taxon>eudicotyledons</taxon>
        <taxon>Gunneridae</taxon>
        <taxon>Pentapetalae</taxon>
        <taxon>rosids</taxon>
        <taxon>fabids</taxon>
        <taxon>Rosales</taxon>
        <taxon>Rosaceae</taxon>
        <taxon>Amygdaloideae</taxon>
        <taxon>Maleae</taxon>
        <taxon>Pyrus</taxon>
    </lineage>
</organism>
<reference evidence="1 2" key="1">
    <citation type="submission" date="2019-09" db="EMBL/GenBank/DDBJ databases">
        <authorList>
            <person name="Ou C."/>
        </authorList>
    </citation>
    <scope>NUCLEOTIDE SEQUENCE [LARGE SCALE GENOMIC DNA]</scope>
    <source>
        <strain evidence="1">S2</strain>
        <tissue evidence="1">Leaf</tissue>
    </source>
</reference>
<reference evidence="1 2" key="3">
    <citation type="submission" date="2019-11" db="EMBL/GenBank/DDBJ databases">
        <title>A de novo genome assembly of a pear dwarfing rootstock.</title>
        <authorList>
            <person name="Wang F."/>
            <person name="Wang J."/>
            <person name="Li S."/>
            <person name="Zhang Y."/>
            <person name="Fang M."/>
            <person name="Ma L."/>
            <person name="Zhao Y."/>
            <person name="Jiang S."/>
        </authorList>
    </citation>
    <scope>NUCLEOTIDE SEQUENCE [LARGE SCALE GENOMIC DNA]</scope>
    <source>
        <strain evidence="1">S2</strain>
        <tissue evidence="1">Leaf</tissue>
    </source>
</reference>
<dbReference type="AlphaFoldDB" id="A0A5N5HY64"/>
<accession>A0A5N5HY64</accession>
<proteinExistence type="predicted"/>
<sequence>MSYKEFDIPLDLQDNNSMYSKVDEDVVYIILNLDKPKRKARKISRLSHQEKELFTAFLQVNRDVCTLSAIYMPRIDPLIIYHHLYVYLTIKSVV</sequence>
<protein>
    <submittedName>
        <fullName evidence="1">Disease resistance protein RPM1-like</fullName>
    </submittedName>
</protein>
<reference evidence="2" key="2">
    <citation type="submission" date="2019-10" db="EMBL/GenBank/DDBJ databases">
        <title>A de novo genome assembly of a pear dwarfing rootstock.</title>
        <authorList>
            <person name="Wang F."/>
            <person name="Wang J."/>
            <person name="Li S."/>
            <person name="Zhang Y."/>
            <person name="Fang M."/>
            <person name="Ma L."/>
            <person name="Zhao Y."/>
            <person name="Jiang S."/>
        </authorList>
    </citation>
    <scope>NUCLEOTIDE SEQUENCE [LARGE SCALE GENOMIC DNA]</scope>
</reference>
<evidence type="ECO:0000313" key="1">
    <source>
        <dbReference type="EMBL" id="KAB2631132.1"/>
    </source>
</evidence>
<comment type="caution">
    <text evidence="1">The sequence shown here is derived from an EMBL/GenBank/DDBJ whole genome shotgun (WGS) entry which is preliminary data.</text>
</comment>
<dbReference type="Proteomes" id="UP000327157">
    <property type="component" value="Chromosome 12"/>
</dbReference>
<keyword evidence="2" id="KW-1185">Reference proteome</keyword>
<gene>
    <name evidence="1" type="ORF">D8674_008651</name>
</gene>
<evidence type="ECO:0000313" key="2">
    <source>
        <dbReference type="Proteomes" id="UP000327157"/>
    </source>
</evidence>
<dbReference type="EMBL" id="SMOL01000143">
    <property type="protein sequence ID" value="KAB2631132.1"/>
    <property type="molecule type" value="Genomic_DNA"/>
</dbReference>
<name>A0A5N5HY64_9ROSA</name>